<evidence type="ECO:0000256" key="5">
    <source>
        <dbReference type="ARBA" id="ARBA00022989"/>
    </source>
</evidence>
<evidence type="ECO:0000256" key="1">
    <source>
        <dbReference type="ARBA" id="ARBA00004651"/>
    </source>
</evidence>
<dbReference type="PANTHER" id="PTHR43386">
    <property type="entry name" value="OLIGOPEPTIDE TRANSPORT SYSTEM PERMEASE PROTEIN APPC"/>
    <property type="match status" value="1"/>
</dbReference>
<feature type="transmembrane region" description="Helical" evidence="7">
    <location>
        <begin position="102"/>
        <end position="128"/>
    </location>
</feature>
<feature type="domain" description="ABC transmembrane type-1" evidence="8">
    <location>
        <begin position="98"/>
        <end position="287"/>
    </location>
</feature>
<dbReference type="PROSITE" id="PS50928">
    <property type="entry name" value="ABC_TM1"/>
    <property type="match status" value="1"/>
</dbReference>
<comment type="subcellular location">
    <subcellularLocation>
        <location evidence="1 7">Cell membrane</location>
        <topology evidence="1 7">Multi-pass membrane protein</topology>
    </subcellularLocation>
</comment>
<evidence type="ECO:0000313" key="10">
    <source>
        <dbReference type="Proteomes" id="UP001235840"/>
    </source>
</evidence>
<dbReference type="RefSeq" id="WP_307395330.1">
    <property type="nucleotide sequence ID" value="NZ_BAAADK010000003.1"/>
</dbReference>
<dbReference type="InterPro" id="IPR050366">
    <property type="entry name" value="BP-dependent_transpt_permease"/>
</dbReference>
<evidence type="ECO:0000256" key="4">
    <source>
        <dbReference type="ARBA" id="ARBA00022692"/>
    </source>
</evidence>
<feature type="transmembrane region" description="Helical" evidence="7">
    <location>
        <begin position="218"/>
        <end position="245"/>
    </location>
</feature>
<evidence type="ECO:0000256" key="7">
    <source>
        <dbReference type="RuleBase" id="RU363032"/>
    </source>
</evidence>
<dbReference type="Pfam" id="PF12911">
    <property type="entry name" value="OppC_N"/>
    <property type="match status" value="1"/>
</dbReference>
<gene>
    <name evidence="9" type="ORF">J2S11_002739</name>
</gene>
<dbReference type="EMBL" id="JAUSTY010000011">
    <property type="protein sequence ID" value="MDQ0166823.1"/>
    <property type="molecule type" value="Genomic_DNA"/>
</dbReference>
<dbReference type="SUPFAM" id="SSF161098">
    <property type="entry name" value="MetI-like"/>
    <property type="match status" value="1"/>
</dbReference>
<name>A0ABT9W0N5_9BACI</name>
<evidence type="ECO:0000256" key="6">
    <source>
        <dbReference type="ARBA" id="ARBA00023136"/>
    </source>
</evidence>
<evidence type="ECO:0000313" key="9">
    <source>
        <dbReference type="EMBL" id="MDQ0166823.1"/>
    </source>
</evidence>
<accession>A0ABT9W0N5</accession>
<feature type="transmembrane region" description="Helical" evidence="7">
    <location>
        <begin position="40"/>
        <end position="59"/>
    </location>
</feature>
<proteinExistence type="inferred from homology"/>
<feature type="transmembrane region" description="Helical" evidence="7">
    <location>
        <begin position="140"/>
        <end position="158"/>
    </location>
</feature>
<dbReference type="PANTHER" id="PTHR43386:SF1">
    <property type="entry name" value="D,D-DIPEPTIDE TRANSPORT SYSTEM PERMEASE PROTEIN DDPC-RELATED"/>
    <property type="match status" value="1"/>
</dbReference>
<keyword evidence="10" id="KW-1185">Reference proteome</keyword>
<protein>
    <submittedName>
        <fullName evidence="9">Peptide/nickel transport system permease protein</fullName>
    </submittedName>
</protein>
<dbReference type="InterPro" id="IPR000515">
    <property type="entry name" value="MetI-like"/>
</dbReference>
<feature type="transmembrane region" description="Helical" evidence="7">
    <location>
        <begin position="265"/>
        <end position="287"/>
    </location>
</feature>
<keyword evidence="6 7" id="KW-0472">Membrane</keyword>
<keyword evidence="4 7" id="KW-0812">Transmembrane</keyword>
<keyword evidence="2 7" id="KW-0813">Transport</keyword>
<dbReference type="Proteomes" id="UP001235840">
    <property type="component" value="Unassembled WGS sequence"/>
</dbReference>
<dbReference type="InterPro" id="IPR035906">
    <property type="entry name" value="MetI-like_sf"/>
</dbReference>
<organism evidence="9 10">
    <name type="scientific">Caldalkalibacillus horti</name>
    <dbReference type="NCBI Taxonomy" id="77523"/>
    <lineage>
        <taxon>Bacteria</taxon>
        <taxon>Bacillati</taxon>
        <taxon>Bacillota</taxon>
        <taxon>Bacilli</taxon>
        <taxon>Bacillales</taxon>
        <taxon>Bacillaceae</taxon>
        <taxon>Caldalkalibacillus</taxon>
    </lineage>
</organism>
<dbReference type="Pfam" id="PF00528">
    <property type="entry name" value="BPD_transp_1"/>
    <property type="match status" value="1"/>
</dbReference>
<evidence type="ECO:0000256" key="3">
    <source>
        <dbReference type="ARBA" id="ARBA00022475"/>
    </source>
</evidence>
<evidence type="ECO:0000256" key="2">
    <source>
        <dbReference type="ARBA" id="ARBA00022448"/>
    </source>
</evidence>
<comment type="caution">
    <text evidence="9">The sequence shown here is derived from an EMBL/GenBank/DDBJ whole genome shotgun (WGS) entry which is preliminary data.</text>
</comment>
<dbReference type="Gene3D" id="1.10.3720.10">
    <property type="entry name" value="MetI-like"/>
    <property type="match status" value="1"/>
</dbReference>
<comment type="similarity">
    <text evidence="7">Belongs to the binding-protein-dependent transport system permease family.</text>
</comment>
<keyword evidence="5 7" id="KW-1133">Transmembrane helix</keyword>
<keyword evidence="3" id="KW-1003">Cell membrane</keyword>
<dbReference type="InterPro" id="IPR025966">
    <property type="entry name" value="OppC_N"/>
</dbReference>
<reference evidence="9 10" key="1">
    <citation type="submission" date="2023-07" db="EMBL/GenBank/DDBJ databases">
        <title>Genomic Encyclopedia of Type Strains, Phase IV (KMG-IV): sequencing the most valuable type-strain genomes for metagenomic binning, comparative biology and taxonomic classification.</title>
        <authorList>
            <person name="Goeker M."/>
        </authorList>
    </citation>
    <scope>NUCLEOTIDE SEQUENCE [LARGE SCALE GENOMIC DNA]</scope>
    <source>
        <strain evidence="9 10">DSM 12751</strain>
    </source>
</reference>
<evidence type="ECO:0000259" key="8">
    <source>
        <dbReference type="PROSITE" id="PS50928"/>
    </source>
</evidence>
<dbReference type="CDD" id="cd06261">
    <property type="entry name" value="TM_PBP2"/>
    <property type="match status" value="1"/>
</dbReference>
<feature type="transmembrane region" description="Helical" evidence="7">
    <location>
        <begin position="164"/>
        <end position="180"/>
    </location>
</feature>
<sequence length="300" mass="32877">MSHPAYDLKQNQELMTQKHPPMKISHNVLRKMLKNRRAKICLSFMLFIVLIGIFAPAIAPYHPEEPFYHKILEAPSKEHWLGTDSIGRDVLSRLIYGVRVTLSYATLAVFITFSIGTMIGVVAAYVGGIIDNILMRIMDVFLALPSIMLALAIVAILGPSLTNAMIAVGVASIPGFSRIIRGASITIKSTGYVEASKSIGSSTLWILRRHFLPNITSVLIVYTMLFIGIAILEIAALSFIGLGAQPPTAEWGAMLSEGKSYIFDAWWLSTFPGLLITMVVFAVNFLGDALRDLFDTKSSG</sequence>